<feature type="transmembrane region" description="Helical" evidence="7">
    <location>
        <begin position="46"/>
        <end position="66"/>
    </location>
</feature>
<name>A0A6G1KHJ9_9PLEO</name>
<dbReference type="Proteomes" id="UP000799428">
    <property type="component" value="Unassembled WGS sequence"/>
</dbReference>
<dbReference type="Pfam" id="PF20684">
    <property type="entry name" value="Fung_rhodopsin"/>
    <property type="match status" value="1"/>
</dbReference>
<evidence type="ECO:0000256" key="7">
    <source>
        <dbReference type="SAM" id="Phobius"/>
    </source>
</evidence>
<feature type="transmembrane region" description="Helical" evidence="7">
    <location>
        <begin position="212"/>
        <end position="232"/>
    </location>
</feature>
<organism evidence="9 10">
    <name type="scientific">Pleomassaria siparia CBS 279.74</name>
    <dbReference type="NCBI Taxonomy" id="1314801"/>
    <lineage>
        <taxon>Eukaryota</taxon>
        <taxon>Fungi</taxon>
        <taxon>Dikarya</taxon>
        <taxon>Ascomycota</taxon>
        <taxon>Pezizomycotina</taxon>
        <taxon>Dothideomycetes</taxon>
        <taxon>Pleosporomycetidae</taxon>
        <taxon>Pleosporales</taxon>
        <taxon>Pleomassariaceae</taxon>
        <taxon>Pleomassaria</taxon>
    </lineage>
</organism>
<dbReference type="AlphaFoldDB" id="A0A6G1KHJ9"/>
<keyword evidence="2 7" id="KW-0812">Transmembrane</keyword>
<feature type="region of interest" description="Disordered" evidence="6">
    <location>
        <begin position="311"/>
        <end position="342"/>
    </location>
</feature>
<evidence type="ECO:0000256" key="5">
    <source>
        <dbReference type="ARBA" id="ARBA00038359"/>
    </source>
</evidence>
<dbReference type="InterPro" id="IPR049326">
    <property type="entry name" value="Rhodopsin_dom_fungi"/>
</dbReference>
<keyword evidence="4 7" id="KW-0472">Membrane</keyword>
<keyword evidence="3 7" id="KW-1133">Transmembrane helix</keyword>
<evidence type="ECO:0000256" key="3">
    <source>
        <dbReference type="ARBA" id="ARBA00022989"/>
    </source>
</evidence>
<evidence type="ECO:0000313" key="10">
    <source>
        <dbReference type="Proteomes" id="UP000799428"/>
    </source>
</evidence>
<sequence length="342" mass="38679">STMLVHRPEFLPEIWFLYAVGTFWLILRFFVRIRTRGLCGLEPDDAFSFLVLICWTNMCVGIQITYYTGAAVDYTPEDMVDFTQSHLEQVEYGTKLYFMTMYAILMVFSLKGTVISFYERLAFCNWQNLLLKWTKVYCVLGFIAITCVLSFSCWPYSRNWAVRPYPGLECTAKPQFFIVLSCLNASGDALLLCIPIPLFWRLRLPLLKKIGMVILLSSGIFVMAACIIRVSLTVVPDVSLRIIARWGVRELSIGILAVNTAALRPSKPFFVLGYLSILFPLEPSPDFRLFLHFIPIAILYTSTNPLLLQCSTNPSGNPTPREKATTSSPRCTASNTSSRGTT</sequence>
<feature type="transmembrane region" description="Helical" evidence="7">
    <location>
        <begin position="177"/>
        <end position="200"/>
    </location>
</feature>
<proteinExistence type="inferred from homology"/>
<feature type="domain" description="Rhodopsin" evidence="8">
    <location>
        <begin position="27"/>
        <end position="265"/>
    </location>
</feature>
<feature type="compositionally biased region" description="Polar residues" evidence="6">
    <location>
        <begin position="325"/>
        <end position="342"/>
    </location>
</feature>
<feature type="non-terminal residue" evidence="9">
    <location>
        <position position="1"/>
    </location>
</feature>
<dbReference type="EMBL" id="MU005767">
    <property type="protein sequence ID" value="KAF2711881.1"/>
    <property type="molecule type" value="Genomic_DNA"/>
</dbReference>
<evidence type="ECO:0000256" key="1">
    <source>
        <dbReference type="ARBA" id="ARBA00004141"/>
    </source>
</evidence>
<dbReference type="OrthoDB" id="4329349at2759"/>
<protein>
    <recommendedName>
        <fullName evidence="8">Rhodopsin domain-containing protein</fullName>
    </recommendedName>
</protein>
<evidence type="ECO:0000256" key="2">
    <source>
        <dbReference type="ARBA" id="ARBA00022692"/>
    </source>
</evidence>
<evidence type="ECO:0000256" key="6">
    <source>
        <dbReference type="SAM" id="MobiDB-lite"/>
    </source>
</evidence>
<feature type="transmembrane region" description="Helical" evidence="7">
    <location>
        <begin position="136"/>
        <end position="157"/>
    </location>
</feature>
<evidence type="ECO:0000313" key="9">
    <source>
        <dbReference type="EMBL" id="KAF2711881.1"/>
    </source>
</evidence>
<evidence type="ECO:0000259" key="8">
    <source>
        <dbReference type="Pfam" id="PF20684"/>
    </source>
</evidence>
<dbReference type="PANTHER" id="PTHR33048">
    <property type="entry name" value="PTH11-LIKE INTEGRAL MEMBRANE PROTEIN (AFU_ORTHOLOGUE AFUA_5G11245)"/>
    <property type="match status" value="1"/>
</dbReference>
<evidence type="ECO:0000256" key="4">
    <source>
        <dbReference type="ARBA" id="ARBA00023136"/>
    </source>
</evidence>
<feature type="transmembrane region" description="Helical" evidence="7">
    <location>
        <begin position="15"/>
        <end position="34"/>
    </location>
</feature>
<accession>A0A6G1KHJ9</accession>
<gene>
    <name evidence="9" type="ORF">K504DRAFT_374326</name>
</gene>
<dbReference type="GO" id="GO:0016020">
    <property type="term" value="C:membrane"/>
    <property type="evidence" value="ECO:0007669"/>
    <property type="project" value="UniProtKB-SubCell"/>
</dbReference>
<feature type="transmembrane region" description="Helical" evidence="7">
    <location>
        <begin position="96"/>
        <end position="115"/>
    </location>
</feature>
<dbReference type="InterPro" id="IPR052337">
    <property type="entry name" value="SAT4-like"/>
</dbReference>
<reference evidence="9" key="1">
    <citation type="journal article" date="2020" name="Stud. Mycol.">
        <title>101 Dothideomycetes genomes: a test case for predicting lifestyles and emergence of pathogens.</title>
        <authorList>
            <person name="Haridas S."/>
            <person name="Albert R."/>
            <person name="Binder M."/>
            <person name="Bloem J."/>
            <person name="Labutti K."/>
            <person name="Salamov A."/>
            <person name="Andreopoulos B."/>
            <person name="Baker S."/>
            <person name="Barry K."/>
            <person name="Bills G."/>
            <person name="Bluhm B."/>
            <person name="Cannon C."/>
            <person name="Castanera R."/>
            <person name="Culley D."/>
            <person name="Daum C."/>
            <person name="Ezra D."/>
            <person name="Gonzalez J."/>
            <person name="Henrissat B."/>
            <person name="Kuo A."/>
            <person name="Liang C."/>
            <person name="Lipzen A."/>
            <person name="Lutzoni F."/>
            <person name="Magnuson J."/>
            <person name="Mondo S."/>
            <person name="Nolan M."/>
            <person name="Ohm R."/>
            <person name="Pangilinan J."/>
            <person name="Park H.-J."/>
            <person name="Ramirez L."/>
            <person name="Alfaro M."/>
            <person name="Sun H."/>
            <person name="Tritt A."/>
            <person name="Yoshinaga Y."/>
            <person name="Zwiers L.-H."/>
            <person name="Turgeon B."/>
            <person name="Goodwin S."/>
            <person name="Spatafora J."/>
            <person name="Crous P."/>
            <person name="Grigoriev I."/>
        </authorList>
    </citation>
    <scope>NUCLEOTIDE SEQUENCE</scope>
    <source>
        <strain evidence="9">CBS 279.74</strain>
    </source>
</reference>
<comment type="subcellular location">
    <subcellularLocation>
        <location evidence="1">Membrane</location>
        <topology evidence="1">Multi-pass membrane protein</topology>
    </subcellularLocation>
</comment>
<keyword evidence="10" id="KW-1185">Reference proteome</keyword>
<dbReference type="PANTHER" id="PTHR33048:SF2">
    <property type="entry name" value="SRPK"/>
    <property type="match status" value="1"/>
</dbReference>
<comment type="similarity">
    <text evidence="5">Belongs to the SAT4 family.</text>
</comment>